<dbReference type="FunFam" id="3.30.2320.80:FF:000001">
    <property type="entry name" value="Hydrogenase maturation factor HypA"/>
    <property type="match status" value="1"/>
</dbReference>
<keyword evidence="6" id="KW-1185">Reference proteome</keyword>
<keyword evidence="1 4" id="KW-0533">Nickel</keyword>
<feature type="binding site" evidence="4">
    <location>
        <position position="2"/>
    </location>
    <ligand>
        <name>Ni(2+)</name>
        <dbReference type="ChEBI" id="CHEBI:49786"/>
    </ligand>
</feature>
<feature type="binding site" evidence="4">
    <location>
        <position position="89"/>
    </location>
    <ligand>
        <name>Zn(2+)</name>
        <dbReference type="ChEBI" id="CHEBI:29105"/>
    </ligand>
</feature>
<dbReference type="EMBL" id="QFWT01000003">
    <property type="protein sequence ID" value="PWI33970.1"/>
    <property type="molecule type" value="Genomic_DNA"/>
</dbReference>
<feature type="binding site" evidence="4">
    <location>
        <position position="92"/>
    </location>
    <ligand>
        <name>Zn(2+)</name>
        <dbReference type="ChEBI" id="CHEBI:29105"/>
    </ligand>
</feature>
<dbReference type="HAMAP" id="MF_00213">
    <property type="entry name" value="HypA_HybF"/>
    <property type="match status" value="1"/>
</dbReference>
<evidence type="ECO:0000256" key="1">
    <source>
        <dbReference type="ARBA" id="ARBA00022596"/>
    </source>
</evidence>
<dbReference type="GO" id="GO:0016151">
    <property type="term" value="F:nickel cation binding"/>
    <property type="evidence" value="ECO:0007669"/>
    <property type="project" value="UniProtKB-UniRule"/>
</dbReference>
<evidence type="ECO:0000313" key="5">
    <source>
        <dbReference type="EMBL" id="PWI33970.1"/>
    </source>
</evidence>
<dbReference type="PANTHER" id="PTHR34535:SF3">
    <property type="entry name" value="HYDROGENASE MATURATION FACTOR HYPA"/>
    <property type="match status" value="1"/>
</dbReference>
<reference evidence="5 6" key="1">
    <citation type="submission" date="2018-05" db="EMBL/GenBank/DDBJ databases">
        <title>Vibrio limimaris sp. nov., isolated from marine sediment.</title>
        <authorList>
            <person name="Li C.-M."/>
        </authorList>
    </citation>
    <scope>NUCLEOTIDE SEQUENCE [LARGE SCALE GENOMIC DNA]</scope>
    <source>
        <strain evidence="5 6">E4404</strain>
    </source>
</reference>
<evidence type="ECO:0000313" key="6">
    <source>
        <dbReference type="Proteomes" id="UP000245362"/>
    </source>
</evidence>
<dbReference type="InterPro" id="IPR000688">
    <property type="entry name" value="HypA/HybF"/>
</dbReference>
<gene>
    <name evidence="4 5" type="primary">hypA</name>
    <name evidence="5" type="ORF">DI392_07160</name>
</gene>
<evidence type="ECO:0000256" key="3">
    <source>
        <dbReference type="ARBA" id="ARBA00022833"/>
    </source>
</evidence>
<protein>
    <recommendedName>
        <fullName evidence="4">Hydrogenase maturation factor HypA</fullName>
    </recommendedName>
</protein>
<sequence length="113" mass="12622">MHEMSLCENLLRIIEESAETEQFSRVKTVFLEVGAFAGVEADAMQFCFEVVCRGTIADSSELIMTSLPVKARCLQCSQTVTLTHRLSPCPICQGFRLQYQGGDEIRITQLEVS</sequence>
<evidence type="ECO:0000256" key="4">
    <source>
        <dbReference type="HAMAP-Rule" id="MF_00213"/>
    </source>
</evidence>
<feature type="binding site" evidence="4">
    <location>
        <position position="73"/>
    </location>
    <ligand>
        <name>Zn(2+)</name>
        <dbReference type="ChEBI" id="CHEBI:29105"/>
    </ligand>
</feature>
<feature type="binding site" evidence="4">
    <location>
        <position position="76"/>
    </location>
    <ligand>
        <name>Zn(2+)</name>
        <dbReference type="ChEBI" id="CHEBI:29105"/>
    </ligand>
</feature>
<dbReference type="GO" id="GO:0008270">
    <property type="term" value="F:zinc ion binding"/>
    <property type="evidence" value="ECO:0007669"/>
    <property type="project" value="UniProtKB-UniRule"/>
</dbReference>
<dbReference type="AlphaFoldDB" id="A0A2U3BB01"/>
<comment type="caution">
    <text evidence="5">The sequence shown here is derived from an EMBL/GenBank/DDBJ whole genome shotgun (WGS) entry which is preliminary data.</text>
</comment>
<proteinExistence type="inferred from homology"/>
<dbReference type="PIRSF" id="PIRSF004761">
    <property type="entry name" value="Hydrgn_mat_HypA"/>
    <property type="match status" value="1"/>
</dbReference>
<dbReference type="GO" id="GO:0051604">
    <property type="term" value="P:protein maturation"/>
    <property type="evidence" value="ECO:0007669"/>
    <property type="project" value="InterPro"/>
</dbReference>
<dbReference type="OrthoDB" id="288014at2"/>
<evidence type="ECO:0000256" key="2">
    <source>
        <dbReference type="ARBA" id="ARBA00022723"/>
    </source>
</evidence>
<dbReference type="Pfam" id="PF01155">
    <property type="entry name" value="HypA"/>
    <property type="match status" value="1"/>
</dbReference>
<dbReference type="RefSeq" id="WP_109319222.1">
    <property type="nucleotide sequence ID" value="NZ_QFWT01000003.1"/>
</dbReference>
<accession>A0A2U3BB01</accession>
<comment type="function">
    <text evidence="4">Involved in the maturation of [NiFe] hydrogenases. Required for nickel insertion into the metal center of the hydrogenase.</text>
</comment>
<comment type="similarity">
    <text evidence="4">Belongs to the HypA/HybF family.</text>
</comment>
<dbReference type="GO" id="GO:0016530">
    <property type="term" value="F:metallochaperone activity"/>
    <property type="evidence" value="ECO:0007669"/>
    <property type="project" value="UniProtKB-ARBA"/>
</dbReference>
<name>A0A2U3BB01_9VIBR</name>
<keyword evidence="3 4" id="KW-0862">Zinc</keyword>
<keyword evidence="2 4" id="KW-0479">Metal-binding</keyword>
<dbReference type="Proteomes" id="UP000245362">
    <property type="component" value="Unassembled WGS sequence"/>
</dbReference>
<dbReference type="NCBIfam" id="TIGR00100">
    <property type="entry name" value="hypA"/>
    <property type="match status" value="1"/>
</dbReference>
<dbReference type="PANTHER" id="PTHR34535">
    <property type="entry name" value="HYDROGENASE MATURATION FACTOR HYPA"/>
    <property type="match status" value="1"/>
</dbReference>
<dbReference type="Gene3D" id="3.30.2320.80">
    <property type="match status" value="1"/>
</dbReference>
<organism evidence="5 6">
    <name type="scientific">Vibrio albus</name>
    <dbReference type="NCBI Taxonomy" id="2200953"/>
    <lineage>
        <taxon>Bacteria</taxon>
        <taxon>Pseudomonadati</taxon>
        <taxon>Pseudomonadota</taxon>
        <taxon>Gammaproteobacteria</taxon>
        <taxon>Vibrionales</taxon>
        <taxon>Vibrionaceae</taxon>
        <taxon>Vibrio</taxon>
    </lineage>
</organism>